<accession>A0A8I6RBY7</accession>
<proteinExistence type="inferred from homology"/>
<dbReference type="PROSITE" id="PS00854">
    <property type="entry name" value="PROTEASOME_BETA_1"/>
    <property type="match status" value="1"/>
</dbReference>
<dbReference type="SUPFAM" id="SSF56235">
    <property type="entry name" value="N-terminal nucleophile aminohydrolases (Ntn hydrolases)"/>
    <property type="match status" value="1"/>
</dbReference>
<comment type="subunit">
    <text evidence="5">The 26S proteasome consists of a 20S proteasome core and two 19S regulatory subunits. The 20S proteasome core is composed of 28 subunits that are arranged in four stacked rings, resulting in a barrel-shaped structure. The two end rings are each formed by seven alpha subunits, and the two central rings are each formed by seven beta subunits. The catalytic chamber with the active sites is on the inside of the barrel.</text>
</comment>
<dbReference type="AlphaFoldDB" id="A0A8I6RBY7"/>
<evidence type="ECO:0000256" key="3">
    <source>
        <dbReference type="ARBA" id="ARBA00023242"/>
    </source>
</evidence>
<evidence type="ECO:0000256" key="2">
    <source>
        <dbReference type="ARBA" id="ARBA00022942"/>
    </source>
</evidence>
<dbReference type="Proteomes" id="UP000494040">
    <property type="component" value="Unassembled WGS sequence"/>
</dbReference>
<comment type="similarity">
    <text evidence="6">Belongs to the peptidase T1B family.</text>
</comment>
<keyword evidence="1 6" id="KW-0963">Cytoplasm</keyword>
<comment type="function">
    <text evidence="4">Non-catalytic component of the proteasome, a multicatalytic proteinase complex which is characterized by its ability to cleave peptides with Arg, Phe, Tyr, Leu, and Glu adjacent to the leaving group at neutral or slightly basic pH. The proteasome has an ATP-dependent proteolytic activity.</text>
</comment>
<dbReference type="GO" id="GO:0005634">
    <property type="term" value="C:nucleus"/>
    <property type="evidence" value="ECO:0007669"/>
    <property type="project" value="UniProtKB-SubCell"/>
</dbReference>
<dbReference type="EnsemblMetazoa" id="XM_014387690.2">
    <property type="protein sequence ID" value="XP_014243176.1"/>
    <property type="gene ID" value="LOC106663111"/>
</dbReference>
<dbReference type="PIRSF" id="PIRSF001213">
    <property type="entry name" value="Psome_endopept_beta"/>
    <property type="match status" value="1"/>
</dbReference>
<dbReference type="Gene3D" id="3.60.20.10">
    <property type="entry name" value="Glutamine Phosphoribosylpyrophosphate, subunit 1, domain 1"/>
    <property type="match status" value="1"/>
</dbReference>
<evidence type="ECO:0000256" key="6">
    <source>
        <dbReference type="PIRNR" id="PIRNR001213"/>
    </source>
</evidence>
<evidence type="ECO:0000313" key="8">
    <source>
        <dbReference type="Proteomes" id="UP000494040"/>
    </source>
</evidence>
<dbReference type="GO" id="GO:0019774">
    <property type="term" value="C:proteasome core complex, beta-subunit complex"/>
    <property type="evidence" value="ECO:0007669"/>
    <property type="project" value="UniProtKB-UniRule"/>
</dbReference>
<organism evidence="7 8">
    <name type="scientific">Cimex lectularius</name>
    <name type="common">Bed bug</name>
    <name type="synonym">Acanthia lectularia</name>
    <dbReference type="NCBI Taxonomy" id="79782"/>
    <lineage>
        <taxon>Eukaryota</taxon>
        <taxon>Metazoa</taxon>
        <taxon>Ecdysozoa</taxon>
        <taxon>Arthropoda</taxon>
        <taxon>Hexapoda</taxon>
        <taxon>Insecta</taxon>
        <taxon>Pterygota</taxon>
        <taxon>Neoptera</taxon>
        <taxon>Paraneoptera</taxon>
        <taxon>Hemiptera</taxon>
        <taxon>Heteroptera</taxon>
        <taxon>Panheteroptera</taxon>
        <taxon>Cimicomorpha</taxon>
        <taxon>Cimicidae</taxon>
        <taxon>Cimex</taxon>
    </lineage>
</organism>
<dbReference type="OrthoDB" id="7854943at2759"/>
<dbReference type="Pfam" id="PF00227">
    <property type="entry name" value="Proteasome"/>
    <property type="match status" value="1"/>
</dbReference>
<keyword evidence="3 6" id="KW-0539">Nucleus</keyword>
<dbReference type="GO" id="GO:0005737">
    <property type="term" value="C:cytoplasm"/>
    <property type="evidence" value="ECO:0007669"/>
    <property type="project" value="UniProtKB-SubCell"/>
</dbReference>
<evidence type="ECO:0000256" key="4">
    <source>
        <dbReference type="ARBA" id="ARBA00024953"/>
    </source>
</evidence>
<comment type="subcellular location">
    <subcellularLocation>
        <location evidence="6">Cytoplasm</location>
    </subcellularLocation>
    <subcellularLocation>
        <location evidence="6">Nucleus</location>
    </subcellularLocation>
</comment>
<evidence type="ECO:0000313" key="7">
    <source>
        <dbReference type="EnsemblMetazoa" id="XP_014243176.1"/>
    </source>
</evidence>
<reference evidence="7" key="1">
    <citation type="submission" date="2022-01" db="UniProtKB">
        <authorList>
            <consortium name="EnsemblMetazoa"/>
        </authorList>
    </citation>
    <scope>IDENTIFICATION</scope>
</reference>
<dbReference type="InterPro" id="IPR023333">
    <property type="entry name" value="Proteasome_suB-type"/>
</dbReference>
<protein>
    <recommendedName>
        <fullName evidence="6">Proteasome subunit beta</fullName>
    </recommendedName>
</protein>
<dbReference type="OMA" id="QPIMRRY"/>
<dbReference type="PROSITE" id="PS51476">
    <property type="entry name" value="PROTEASOME_BETA_2"/>
    <property type="match status" value="1"/>
</dbReference>
<dbReference type="GO" id="GO:0051603">
    <property type="term" value="P:proteolysis involved in protein catabolic process"/>
    <property type="evidence" value="ECO:0007669"/>
    <property type="project" value="InterPro"/>
</dbReference>
<evidence type="ECO:0000256" key="5">
    <source>
        <dbReference type="ARBA" id="ARBA00026071"/>
    </source>
</evidence>
<keyword evidence="8" id="KW-1185">Reference proteome</keyword>
<gene>
    <name evidence="7" type="primary">106663111</name>
</gene>
<name>A0A8I6RBY7_CIMLE</name>
<dbReference type="InterPro" id="IPR016295">
    <property type="entry name" value="Proteasome_beta4"/>
</dbReference>
<dbReference type="InterPro" id="IPR016050">
    <property type="entry name" value="Proteasome_bsu_CS"/>
</dbReference>
<dbReference type="InterPro" id="IPR001353">
    <property type="entry name" value="Proteasome_sua/b"/>
</dbReference>
<dbReference type="CDD" id="cd03760">
    <property type="entry name" value="proteasome_beta_type_4"/>
    <property type="match status" value="1"/>
</dbReference>
<evidence type="ECO:0000256" key="1">
    <source>
        <dbReference type="ARBA" id="ARBA00022490"/>
    </source>
</evidence>
<sequence>MLNQIDYGSVLVGNGPAKRYSDKYEVNIKKAPDFFKRTLSPMTTTSSVVAVKFNGGVAVAADVGGYYGSMARFSSLERLIKVNNQIVMASNGDYADFQYMKDVIEQRSISEDILEDGYQMKAISLYTWLTRVMYSRRSKFDPLWNSIVVAGFSDGKSFLGAVDKLGLAYEDSCIATGMGSHLALPMLRDSVAKSGGVEKMTKDQAVAVLTKCLEVLYYRDCRSLPVFRVATVTSEGVNVSKEKELQSNWEIAHFVK</sequence>
<keyword evidence="2 6" id="KW-0647">Proteasome</keyword>
<dbReference type="PANTHER" id="PTHR32194:SF6">
    <property type="entry name" value="PROTEASOME SUBUNIT BETA"/>
    <property type="match status" value="1"/>
</dbReference>
<dbReference type="PANTHER" id="PTHR32194">
    <property type="entry name" value="METALLOPROTEASE TLDD"/>
    <property type="match status" value="1"/>
</dbReference>
<dbReference type="KEGG" id="clec:106663111"/>
<dbReference type="InterPro" id="IPR029055">
    <property type="entry name" value="Ntn_hydrolases_N"/>
</dbReference>